<dbReference type="CDD" id="cd02440">
    <property type="entry name" value="AdoMet_MTases"/>
    <property type="match status" value="1"/>
</dbReference>
<dbReference type="SUPFAM" id="SSF53335">
    <property type="entry name" value="S-adenosyl-L-methionine-dependent methyltransferases"/>
    <property type="match status" value="1"/>
</dbReference>
<proteinExistence type="predicted"/>
<keyword evidence="1" id="KW-0808">Transferase</keyword>
<dbReference type="AlphaFoldDB" id="A0A2G4R0R1"/>
<dbReference type="Pfam" id="PF13489">
    <property type="entry name" value="Methyltransf_23"/>
    <property type="match status" value="1"/>
</dbReference>
<accession>A0A2G4R0R1</accession>
<dbReference type="GO" id="GO:0032259">
    <property type="term" value="P:methylation"/>
    <property type="evidence" value="ECO:0007669"/>
    <property type="project" value="UniProtKB-KW"/>
</dbReference>
<reference evidence="4" key="1">
    <citation type="submission" date="2015-06" db="EMBL/GenBank/DDBJ databases">
        <authorList>
            <person name="Parisi A."/>
            <person name="Chiara M."/>
            <person name="Florio D."/>
            <person name="Miccolupo A."/>
            <person name="Manzari C."/>
            <person name="Mion D."/>
            <person name="Caruso M."/>
            <person name="D'erchia A.M."/>
            <person name="Zanoni R."/>
        </authorList>
    </citation>
    <scope>NUCLEOTIDE SEQUENCE [LARGE SCALE GENOMIC DNA]</scope>
    <source>
        <strain evidence="4">73/13</strain>
    </source>
</reference>
<evidence type="ECO:0000313" key="2">
    <source>
        <dbReference type="EMBL" id="MBS4241263.1"/>
    </source>
</evidence>
<comment type="caution">
    <text evidence="3">The sequence shown here is derived from an EMBL/GenBank/DDBJ whole genome shotgun (WGS) entry which is preliminary data.</text>
</comment>
<reference evidence="2 5" key="4">
    <citation type="journal article" date="2021" name="Syst. Appl. Microbiol.">
        <title>nCampylobacter vulpis sp. nov. isolated from wild red foxes.</title>
        <authorList>
            <person name="Parisi A."/>
            <person name="Chiara M."/>
            <person name="Caffara M."/>
            <person name="Mion D."/>
            <person name="Miller W.G."/>
            <person name="Caruso M."/>
            <person name="Manzari C."/>
            <person name="Florio D."/>
            <person name="Capozzi L."/>
            <person name="D'Erchia A.M."/>
            <person name="Manzulli V."/>
            <person name="Zanoni R.G."/>
        </authorList>
    </citation>
    <scope>NUCLEOTIDE SEQUENCE [LARGE SCALE GENOMIC DNA]</scope>
    <source>
        <strain evidence="2 5">52/13</strain>
    </source>
</reference>
<organism evidence="3 4">
    <name type="scientific">Campylobacter vulpis</name>
    <dbReference type="NCBI Taxonomy" id="1655500"/>
    <lineage>
        <taxon>Bacteria</taxon>
        <taxon>Pseudomonadati</taxon>
        <taxon>Campylobacterota</taxon>
        <taxon>Epsilonproteobacteria</taxon>
        <taxon>Campylobacterales</taxon>
        <taxon>Campylobacteraceae</taxon>
        <taxon>Campylobacter</taxon>
    </lineage>
</organism>
<dbReference type="GO" id="GO:0008168">
    <property type="term" value="F:methyltransferase activity"/>
    <property type="evidence" value="ECO:0007669"/>
    <property type="project" value="UniProtKB-KW"/>
</dbReference>
<reference evidence="3" key="2">
    <citation type="submission" date="2015-06" db="EMBL/GenBank/DDBJ databases">
        <authorList>
            <person name="Hoefler B.C."/>
            <person name="Straight P.D."/>
        </authorList>
    </citation>
    <scope>NUCLEOTIDE SEQUENCE [LARGE SCALE GENOMIC DNA]</scope>
    <source>
        <strain evidence="3">73/13</strain>
    </source>
</reference>
<dbReference type="Proteomes" id="UP000811399">
    <property type="component" value="Unassembled WGS sequence"/>
</dbReference>
<evidence type="ECO:0000313" key="4">
    <source>
        <dbReference type="Proteomes" id="UP000237472"/>
    </source>
</evidence>
<reference evidence="2" key="3">
    <citation type="submission" date="2019-07" db="EMBL/GenBank/DDBJ databases">
        <authorList>
            <person name="Miller W.G."/>
        </authorList>
    </citation>
    <scope>NUCLEOTIDE SEQUENCE</scope>
    <source>
        <strain evidence="2">52/13</strain>
    </source>
</reference>
<dbReference type="EMBL" id="LDWY01000095">
    <property type="protein sequence ID" value="PHY89425.1"/>
    <property type="molecule type" value="Genomic_DNA"/>
</dbReference>
<name>A0A2G4R0R1_9BACT</name>
<dbReference type="InterPro" id="IPR029063">
    <property type="entry name" value="SAM-dependent_MTases_sf"/>
</dbReference>
<keyword evidence="2" id="KW-0489">Methyltransferase</keyword>
<dbReference type="Proteomes" id="UP000237472">
    <property type="component" value="Unassembled WGS sequence"/>
</dbReference>
<protein>
    <submittedName>
        <fullName evidence="3">Biotin biosynthesis protein BioC</fullName>
    </submittedName>
    <submittedName>
        <fullName evidence="2">Methyltransferase domain-containing protein</fullName>
    </submittedName>
</protein>
<dbReference type="Gene3D" id="3.40.50.150">
    <property type="entry name" value="Vaccinia Virus protein VP39"/>
    <property type="match status" value="1"/>
</dbReference>
<dbReference type="PANTHER" id="PTHR43861">
    <property type="entry name" value="TRANS-ACONITATE 2-METHYLTRANSFERASE-RELATED"/>
    <property type="match status" value="1"/>
</dbReference>
<sequence length="230" mass="26868">MGANLNFLKAKSTYKTAAKVQDLMGQRLCELLKTYRLKEFQRVFEFGCGTGEFSQKLQKNLIFKDYVRNDILDYKSEFEVEIFDMNHIPKAFLKTQKFNLITSNATLQWLKEDIFTNLYALLKKDGILLLSSFGQENLKEIKILSGLSLPYKSLKSHKNLLKDFEILELKEEFFKLEFESALEVFRHLKQSGVNSLGHFFLGKETLLKMQELFGNTLTYHSIYILCRKIS</sequence>
<evidence type="ECO:0000256" key="1">
    <source>
        <dbReference type="ARBA" id="ARBA00022679"/>
    </source>
</evidence>
<dbReference type="OrthoDB" id="9802097at2"/>
<gene>
    <name evidence="3" type="ORF">AA994_08170</name>
    <name evidence="2" type="ORF">CVU5213_05945</name>
</gene>
<dbReference type="PANTHER" id="PTHR43861:SF3">
    <property type="entry name" value="PUTATIVE (AFU_ORTHOLOGUE AFUA_2G14390)-RELATED"/>
    <property type="match status" value="1"/>
</dbReference>
<evidence type="ECO:0000313" key="5">
    <source>
        <dbReference type="Proteomes" id="UP000811399"/>
    </source>
</evidence>
<evidence type="ECO:0000313" key="3">
    <source>
        <dbReference type="EMBL" id="PHY89425.1"/>
    </source>
</evidence>
<dbReference type="EMBL" id="VJYU01000017">
    <property type="protein sequence ID" value="MBS4241263.1"/>
    <property type="molecule type" value="Genomic_DNA"/>
</dbReference>
<keyword evidence="5" id="KW-1185">Reference proteome</keyword>